<protein>
    <submittedName>
        <fullName evidence="6">Uncharacterized protein</fullName>
    </submittedName>
</protein>
<evidence type="ECO:0000259" key="4">
    <source>
        <dbReference type="Pfam" id="PF24809"/>
    </source>
</evidence>
<dbReference type="Pfam" id="PF24883">
    <property type="entry name" value="NPHP3_N"/>
    <property type="match status" value="1"/>
</dbReference>
<dbReference type="Pfam" id="PF24809">
    <property type="entry name" value="DUF7708"/>
    <property type="match status" value="1"/>
</dbReference>
<dbReference type="STRING" id="999810.G2Y519"/>
<keyword evidence="1" id="KW-0677">Repeat</keyword>
<dbReference type="InterPro" id="IPR054471">
    <property type="entry name" value="GPIID_WHD"/>
</dbReference>
<feature type="domain" description="Nephrocystin 3-like N-terminal" evidence="5">
    <location>
        <begin position="289"/>
        <end position="465"/>
    </location>
</feature>
<dbReference type="AlphaFoldDB" id="G2Y519"/>
<dbReference type="InterPro" id="IPR002110">
    <property type="entry name" value="Ankyrin_rpt"/>
</dbReference>
<evidence type="ECO:0000256" key="2">
    <source>
        <dbReference type="PROSITE-ProRule" id="PRU00023"/>
    </source>
</evidence>
<dbReference type="Gene3D" id="1.25.40.20">
    <property type="entry name" value="Ankyrin repeat-containing domain"/>
    <property type="match status" value="1"/>
</dbReference>
<evidence type="ECO:0000256" key="1">
    <source>
        <dbReference type="ARBA" id="ARBA00022737"/>
    </source>
</evidence>
<feature type="domain" description="DUF7708" evidence="4">
    <location>
        <begin position="90"/>
        <end position="223"/>
    </location>
</feature>
<proteinExistence type="predicted"/>
<dbReference type="EMBL" id="FQ790287">
    <property type="protein sequence ID" value="CCD47759.1"/>
    <property type="molecule type" value="Genomic_DNA"/>
</dbReference>
<evidence type="ECO:0000259" key="3">
    <source>
        <dbReference type="Pfam" id="PF22939"/>
    </source>
</evidence>
<organism evidence="6 7">
    <name type="scientific">Botryotinia fuckeliana (strain T4)</name>
    <name type="common">Noble rot fungus</name>
    <name type="synonym">Botrytis cinerea</name>
    <dbReference type="NCBI Taxonomy" id="999810"/>
    <lineage>
        <taxon>Eukaryota</taxon>
        <taxon>Fungi</taxon>
        <taxon>Dikarya</taxon>
        <taxon>Ascomycota</taxon>
        <taxon>Pezizomycotina</taxon>
        <taxon>Leotiomycetes</taxon>
        <taxon>Helotiales</taxon>
        <taxon>Sclerotiniaceae</taxon>
        <taxon>Botrytis</taxon>
    </lineage>
</organism>
<feature type="repeat" description="ANK" evidence="2">
    <location>
        <begin position="1071"/>
        <end position="1107"/>
    </location>
</feature>
<dbReference type="HOGENOM" id="CLU_000288_34_7_1"/>
<dbReference type="SMART" id="SM00248">
    <property type="entry name" value="ANK"/>
    <property type="match status" value="5"/>
</dbReference>
<evidence type="ECO:0000313" key="7">
    <source>
        <dbReference type="Proteomes" id="UP000008177"/>
    </source>
</evidence>
<dbReference type="Proteomes" id="UP000008177">
    <property type="component" value="Unplaced contigs"/>
</dbReference>
<reference evidence="7" key="1">
    <citation type="journal article" date="2011" name="PLoS Genet.">
        <title>Genomic analysis of the necrotrophic fungal pathogens Sclerotinia sclerotiorum and Botrytis cinerea.</title>
        <authorList>
            <person name="Amselem J."/>
            <person name="Cuomo C.A."/>
            <person name="van Kan J.A."/>
            <person name="Viaud M."/>
            <person name="Benito E.P."/>
            <person name="Couloux A."/>
            <person name="Coutinho P.M."/>
            <person name="de Vries R.P."/>
            <person name="Dyer P.S."/>
            <person name="Fillinger S."/>
            <person name="Fournier E."/>
            <person name="Gout L."/>
            <person name="Hahn M."/>
            <person name="Kohn L."/>
            <person name="Lapalu N."/>
            <person name="Plummer K.M."/>
            <person name="Pradier J.M."/>
            <person name="Quevillon E."/>
            <person name="Sharon A."/>
            <person name="Simon A."/>
            <person name="ten Have A."/>
            <person name="Tudzynski B."/>
            <person name="Tudzynski P."/>
            <person name="Wincker P."/>
            <person name="Andrew M."/>
            <person name="Anthouard V."/>
            <person name="Beever R.E."/>
            <person name="Beffa R."/>
            <person name="Benoit I."/>
            <person name="Bouzid O."/>
            <person name="Brault B."/>
            <person name="Chen Z."/>
            <person name="Choquer M."/>
            <person name="Collemare J."/>
            <person name="Cotton P."/>
            <person name="Danchin E.G."/>
            <person name="Da Silva C."/>
            <person name="Gautier A."/>
            <person name="Giraud C."/>
            <person name="Giraud T."/>
            <person name="Gonzalez C."/>
            <person name="Grossetete S."/>
            <person name="Guldener U."/>
            <person name="Henrissat B."/>
            <person name="Howlett B.J."/>
            <person name="Kodira C."/>
            <person name="Kretschmer M."/>
            <person name="Lappartient A."/>
            <person name="Leroch M."/>
            <person name="Levis C."/>
            <person name="Mauceli E."/>
            <person name="Neuveglise C."/>
            <person name="Oeser B."/>
            <person name="Pearson M."/>
            <person name="Poulain J."/>
            <person name="Poussereau N."/>
            <person name="Quesneville H."/>
            <person name="Rascle C."/>
            <person name="Schumacher J."/>
            <person name="Segurens B."/>
            <person name="Sexton A."/>
            <person name="Silva E."/>
            <person name="Sirven C."/>
            <person name="Soanes D.M."/>
            <person name="Talbot N.J."/>
            <person name="Templeton M."/>
            <person name="Yandava C."/>
            <person name="Yarden O."/>
            <person name="Zeng Q."/>
            <person name="Rollins J.A."/>
            <person name="Lebrun M.H."/>
            <person name="Dickman M."/>
        </authorList>
    </citation>
    <scope>NUCLEOTIDE SEQUENCE [LARGE SCALE GENOMIC DNA]</scope>
    <source>
        <strain evidence="7">T4</strain>
    </source>
</reference>
<dbReference type="InParanoid" id="G2Y519"/>
<dbReference type="InterPro" id="IPR056125">
    <property type="entry name" value="DUF7708"/>
</dbReference>
<evidence type="ECO:0000259" key="5">
    <source>
        <dbReference type="Pfam" id="PF24883"/>
    </source>
</evidence>
<sequence length="1159" mass="132612">MASPSSTPAMRQRTVAEHRWHKAWESLKKEDANEIKLDPTRTDYLDILQDIHNLATKKKEVCIQKACKYKKNNGTTVIIRDLFEKILIWVNKVKDIGDIIVSYDPGHAALPWAAVRLLLTIAVEDSHSFGVLIEGLEQISKLIAQCKVLEDLYSQSAGDDTGFDEALLELYVAILTFESHAIQIYRKSTPSRLISAIKLPSNKLQDGLEIVWVKYQRVTDCTKLIDAQHIRQFENIIRKFEQPIVRSATILQDYQDSLQLQERETLLRWLSTIPYRKHHKLKRSERLEGSCEWLLNSTDYIQWKHSSASSLLWLNGMAGCGKSVLTSAVIESLCQEASSMGTAAPVAYFYCSRNTAEPERANPEEVLRSILEQVSSNTANLPIRKPVVEVYKNLKKDNRGLPPQERLSLDETTEVLLEILQVDPFYVVIDALDECNPNERFNLIESLKTIIDESANVVKVFISSRRDYDIVSQLEESPCISIQPSHISKDIEDYVKKEVSEAIEKKKIVKGKLMPKEKKEIEQKITQVLIEGSQGMFRWVSLQIQQLCRQVKVKRDIDSVLRKLPKSLEESYHLVYQDIMNSEEPSQKVAIRTLQVLLSTRRKLSQEEMIAAVTVDIDTNEILASTVEELLDVCCNLIIFDEGEGILRFAHLSVREFLEKCAPRDCFSIQSTELFMMNRCLYVFLCGSHHTIVSGEQSDIITRQNREFTKYASKYWPEHCQLGQPDVVTSKFLKEFIGNDLDEGYSASYMQWLKVAQEHRIRERSYEIKWYKFDKKTPPSILGISCVYGLMPIIMTLLPYKRVIWNAPISQVGFPFYHSSTTTYPLVYAAEQGFDMIVRQFLSRDNGHYAEGSSRHEILMKSIERAIFASRTNVVKTLLDCGMINVNDPTTLEFRREFRCARLLRIAVRYDLEEMVKLLLNYGASRKREKWTPHPSYRNRGEFDILGGARILDDQNYSLLEIAVSRCNITIVDALCSDGSDIMARTPSGVTLIHRLVMGHPEIRDTGVPRPSREKFNSTFEHLIGKGLDVAATDNYRWTALHFIVVYQYNAADLLLLFINAGTPINAQNMKGDTALSLAAEFALEGFTNEYVKILLSQGADPSIVNKNGLTALDQAWKAHEKQDRGYEELEDLIFNTELLNMALQDQIMEDIWRLFADA</sequence>
<keyword evidence="2" id="KW-0040">ANK repeat</keyword>
<evidence type="ECO:0000313" key="6">
    <source>
        <dbReference type="EMBL" id="CCD47759.1"/>
    </source>
</evidence>
<dbReference type="InterPro" id="IPR027417">
    <property type="entry name" value="P-loop_NTPase"/>
</dbReference>
<dbReference type="OrthoDB" id="7464126at2759"/>
<dbReference type="Pfam" id="PF12796">
    <property type="entry name" value="Ank_2"/>
    <property type="match status" value="1"/>
</dbReference>
<accession>G2Y519</accession>
<dbReference type="Gene3D" id="3.40.50.300">
    <property type="entry name" value="P-loop containing nucleotide triphosphate hydrolases"/>
    <property type="match status" value="1"/>
</dbReference>
<gene>
    <name evidence="6" type="ORF">BofuT4_P037390.1</name>
</gene>
<dbReference type="InterPro" id="IPR036770">
    <property type="entry name" value="Ankyrin_rpt-contain_sf"/>
</dbReference>
<feature type="domain" description="GPI inositol-deacylase winged helix" evidence="3">
    <location>
        <begin position="581"/>
        <end position="660"/>
    </location>
</feature>
<dbReference type="InterPro" id="IPR056884">
    <property type="entry name" value="NPHP3-like_N"/>
</dbReference>
<dbReference type="SUPFAM" id="SSF52540">
    <property type="entry name" value="P-loop containing nucleoside triphosphate hydrolases"/>
    <property type="match status" value="1"/>
</dbReference>
<dbReference type="PANTHER" id="PTHR10039:SF16">
    <property type="entry name" value="GPI INOSITOL-DEACYLASE"/>
    <property type="match status" value="1"/>
</dbReference>
<dbReference type="SUPFAM" id="SSF48403">
    <property type="entry name" value="Ankyrin repeat"/>
    <property type="match status" value="1"/>
</dbReference>
<dbReference type="Pfam" id="PF22939">
    <property type="entry name" value="WHD_GPIID"/>
    <property type="match status" value="1"/>
</dbReference>
<dbReference type="PANTHER" id="PTHR10039">
    <property type="entry name" value="AMELOGENIN"/>
    <property type="match status" value="1"/>
</dbReference>
<dbReference type="eggNOG" id="ENOG502SIMU">
    <property type="taxonomic scope" value="Eukaryota"/>
</dbReference>
<dbReference type="PROSITE" id="PS50088">
    <property type="entry name" value="ANK_REPEAT"/>
    <property type="match status" value="1"/>
</dbReference>
<name>G2Y519_BOTF4</name>